<accession>A0A1B2I6F8</accession>
<keyword evidence="1" id="KW-0175">Coiled coil</keyword>
<reference evidence="2" key="1">
    <citation type="submission" date="2016-08" db="EMBL/GenBank/DDBJ databases">
        <title>Complete genome of Cloacibacillus porcorum.</title>
        <authorList>
            <person name="Looft T."/>
            <person name="Bayles D.O."/>
            <person name="Alt D.P."/>
        </authorList>
    </citation>
    <scope>NUCLEOTIDE SEQUENCE [LARGE SCALE GENOMIC DNA]</scope>
    <source>
        <strain evidence="2">CL-84</strain>
    </source>
</reference>
<evidence type="ECO:0000256" key="1">
    <source>
        <dbReference type="SAM" id="Coils"/>
    </source>
</evidence>
<dbReference type="GeneID" id="83058393"/>
<evidence type="ECO:0008006" key="4">
    <source>
        <dbReference type="Google" id="ProtNLM"/>
    </source>
</evidence>
<protein>
    <recommendedName>
        <fullName evidence="4">DUF883 domain-containing protein</fullName>
    </recommendedName>
</protein>
<dbReference type="AlphaFoldDB" id="A0A1B2I6F8"/>
<keyword evidence="3" id="KW-1185">Reference proteome</keyword>
<dbReference type="KEGG" id="cpor:BED41_11095"/>
<dbReference type="STRING" id="1197717.BED41_11095"/>
<dbReference type="OrthoDB" id="8548296at2"/>
<dbReference type="Proteomes" id="UP000093044">
    <property type="component" value="Chromosome"/>
</dbReference>
<sequence>MSDQLMETSQAKIEALEAKILELEAKLEAQVQETGEELHGGRAVLIGNIKNGAERLYKDVSPLVEKYKEEQDEVLRAVGAKICEHPFVSVAAAFGTGLILAKLLENRVCNGGRSHRS</sequence>
<dbReference type="EMBL" id="CP016757">
    <property type="protein sequence ID" value="ANZ45568.1"/>
    <property type="molecule type" value="Genomic_DNA"/>
</dbReference>
<proteinExistence type="predicted"/>
<dbReference type="RefSeq" id="WP_066746120.1">
    <property type="nucleotide sequence ID" value="NZ_CP016757.1"/>
</dbReference>
<organism evidence="2 3">
    <name type="scientific">Cloacibacillus porcorum</name>
    <dbReference type="NCBI Taxonomy" id="1197717"/>
    <lineage>
        <taxon>Bacteria</taxon>
        <taxon>Thermotogati</taxon>
        <taxon>Synergistota</taxon>
        <taxon>Synergistia</taxon>
        <taxon>Synergistales</taxon>
        <taxon>Synergistaceae</taxon>
        <taxon>Cloacibacillus</taxon>
    </lineage>
</organism>
<name>A0A1B2I6F8_9BACT</name>
<feature type="coiled-coil region" evidence="1">
    <location>
        <begin position="6"/>
        <end position="33"/>
    </location>
</feature>
<evidence type="ECO:0000313" key="2">
    <source>
        <dbReference type="EMBL" id="ANZ45568.1"/>
    </source>
</evidence>
<gene>
    <name evidence="2" type="ORF">BED41_11095</name>
</gene>
<evidence type="ECO:0000313" key="3">
    <source>
        <dbReference type="Proteomes" id="UP000093044"/>
    </source>
</evidence>